<evidence type="ECO:0000313" key="2">
    <source>
        <dbReference type="WBParaSite" id="PS1159_v2.g4439.t1"/>
    </source>
</evidence>
<name>A0AC35GFQ3_9BILA</name>
<dbReference type="Proteomes" id="UP000887580">
    <property type="component" value="Unplaced"/>
</dbReference>
<sequence length="80" mass="8949">VRGRFAEALQSFMEIVFVSNVKYDSKTIGMTYFFEYLMNIKEHQTVSRVSVSNELEVITEKLTTESASVSSSSNDPSGSL</sequence>
<proteinExistence type="predicted"/>
<evidence type="ECO:0000313" key="1">
    <source>
        <dbReference type="Proteomes" id="UP000887580"/>
    </source>
</evidence>
<organism evidence="1 2">
    <name type="scientific">Panagrolaimus sp. PS1159</name>
    <dbReference type="NCBI Taxonomy" id="55785"/>
    <lineage>
        <taxon>Eukaryota</taxon>
        <taxon>Metazoa</taxon>
        <taxon>Ecdysozoa</taxon>
        <taxon>Nematoda</taxon>
        <taxon>Chromadorea</taxon>
        <taxon>Rhabditida</taxon>
        <taxon>Tylenchina</taxon>
        <taxon>Panagrolaimomorpha</taxon>
        <taxon>Panagrolaimoidea</taxon>
        <taxon>Panagrolaimidae</taxon>
        <taxon>Panagrolaimus</taxon>
    </lineage>
</organism>
<accession>A0AC35GFQ3</accession>
<protein>
    <submittedName>
        <fullName evidence="2">Uncharacterized protein</fullName>
    </submittedName>
</protein>
<reference evidence="2" key="1">
    <citation type="submission" date="2022-11" db="UniProtKB">
        <authorList>
            <consortium name="WormBaseParasite"/>
        </authorList>
    </citation>
    <scope>IDENTIFICATION</scope>
</reference>
<dbReference type="WBParaSite" id="PS1159_v2.g4439.t1">
    <property type="protein sequence ID" value="PS1159_v2.g4439.t1"/>
    <property type="gene ID" value="PS1159_v2.g4439"/>
</dbReference>